<organism evidence="3 4">
    <name type="scientific">Pseudomonas protegens (strain DSM 19095 / LMG 27888 / CFBP 6595 / CHA0)</name>
    <dbReference type="NCBI Taxonomy" id="1124983"/>
    <lineage>
        <taxon>Bacteria</taxon>
        <taxon>Pseudomonadati</taxon>
        <taxon>Pseudomonadota</taxon>
        <taxon>Gammaproteobacteria</taxon>
        <taxon>Pseudomonadales</taxon>
        <taxon>Pseudomonadaceae</taxon>
        <taxon>Pseudomonas</taxon>
    </lineage>
</organism>
<dbReference type="Proteomes" id="UP000013940">
    <property type="component" value="Chromosome"/>
</dbReference>
<dbReference type="AlphaFoldDB" id="A0A2C9EPF6"/>
<proteinExistence type="predicted"/>
<evidence type="ECO:0000256" key="2">
    <source>
        <dbReference type="SAM" id="SignalP"/>
    </source>
</evidence>
<sequence length="131" mass="13478">MRNALVLTSLFLCAGAACAEDPASVLGHGFGSLGCIDLKDPDSKATCGARALSNGTGCHGLSSQGMRDKCLDEALYPQSSASRSRTAKAAQPTAPVPALSSQRLVQPPAPLLTEGEAKRLEEVLGVNGSRR</sequence>
<reference evidence="4" key="1">
    <citation type="journal article" date="2014" name="Genome Announc.">
        <title>Full-genome sequence of the plant growth-promoting bacterium Pseudomonas protegens CHA0.</title>
        <authorList>
            <person name="Jousset A."/>
            <person name="Schuldes J."/>
            <person name="Keel C."/>
            <person name="Maurhofer M."/>
            <person name="Daniel R."/>
            <person name="Scheu S."/>
            <person name="Thuermer A."/>
        </authorList>
    </citation>
    <scope>NUCLEOTIDE SEQUENCE [LARGE SCALE GENOMIC DNA]</scope>
    <source>
        <strain evidence="4">DSM 19095 / LMG 27888 / CFBP 6595 / CHA0</strain>
    </source>
</reference>
<gene>
    <name evidence="3" type="ORF">PFLCHA0_c36310</name>
</gene>
<keyword evidence="2" id="KW-0732">Signal</keyword>
<name>A0A2C9EPF6_PSEPH</name>
<dbReference type="KEGG" id="pprc:PFLCHA0_c36310"/>
<feature type="region of interest" description="Disordered" evidence="1">
    <location>
        <begin position="81"/>
        <end position="113"/>
    </location>
</feature>
<accession>A0A2C9EPF6</accession>
<feature type="chain" id="PRO_5013379155" evidence="2">
    <location>
        <begin position="20"/>
        <end position="131"/>
    </location>
</feature>
<dbReference type="HOGENOM" id="CLU_1925761_0_0_6"/>
<evidence type="ECO:0000313" key="4">
    <source>
        <dbReference type="Proteomes" id="UP000013940"/>
    </source>
</evidence>
<keyword evidence="3" id="KW-0449">Lipoprotein</keyword>
<feature type="compositionally biased region" description="Low complexity" evidence="1">
    <location>
        <begin position="81"/>
        <end position="90"/>
    </location>
</feature>
<feature type="signal peptide" evidence="2">
    <location>
        <begin position="1"/>
        <end position="19"/>
    </location>
</feature>
<dbReference type="GeneID" id="57476618"/>
<dbReference type="RefSeq" id="WP_015636029.1">
    <property type="nucleotide sequence ID" value="NC_021237.1"/>
</dbReference>
<evidence type="ECO:0000313" key="3">
    <source>
        <dbReference type="EMBL" id="AGL85398.1"/>
    </source>
</evidence>
<evidence type="ECO:0000256" key="1">
    <source>
        <dbReference type="SAM" id="MobiDB-lite"/>
    </source>
</evidence>
<protein>
    <submittedName>
        <fullName evidence="3">Putative lipoprotein</fullName>
    </submittedName>
</protein>
<dbReference type="PROSITE" id="PS51257">
    <property type="entry name" value="PROKAR_LIPOPROTEIN"/>
    <property type="match status" value="1"/>
</dbReference>
<dbReference type="EMBL" id="CP003190">
    <property type="protein sequence ID" value="AGL85398.1"/>
    <property type="molecule type" value="Genomic_DNA"/>
</dbReference>